<gene>
    <name evidence="1" type="ORF">CR513_29369</name>
</gene>
<sequence>MVSFPQEIGVQVLRSFKGRSQNIIGTYGSPSMGSLFEAKASSLTSSESKEEMFKALQRYWQLCVAFFKKQDVEVEKLNLRIVKTFVGLIQKINHLKHFKNFRSISFCNILYKLIFKLLIEKEYL</sequence>
<reference evidence="1" key="1">
    <citation type="submission" date="2018-05" db="EMBL/GenBank/DDBJ databases">
        <title>Draft genome of Mucuna pruriens seed.</title>
        <authorList>
            <person name="Nnadi N.E."/>
            <person name="Vos R."/>
            <person name="Hasami M.H."/>
            <person name="Devisetty U.K."/>
            <person name="Aguiy J.C."/>
        </authorList>
    </citation>
    <scope>NUCLEOTIDE SEQUENCE [LARGE SCALE GENOMIC DNA]</scope>
    <source>
        <strain evidence="1">JCA_2017</strain>
    </source>
</reference>
<feature type="non-terminal residue" evidence="1">
    <location>
        <position position="1"/>
    </location>
</feature>
<keyword evidence="2" id="KW-1185">Reference proteome</keyword>
<protein>
    <submittedName>
        <fullName evidence="1">Uncharacterized protein</fullName>
    </submittedName>
</protein>
<proteinExistence type="predicted"/>
<organism evidence="1 2">
    <name type="scientific">Mucuna pruriens</name>
    <name type="common">Velvet bean</name>
    <name type="synonym">Dolichos pruriens</name>
    <dbReference type="NCBI Taxonomy" id="157652"/>
    <lineage>
        <taxon>Eukaryota</taxon>
        <taxon>Viridiplantae</taxon>
        <taxon>Streptophyta</taxon>
        <taxon>Embryophyta</taxon>
        <taxon>Tracheophyta</taxon>
        <taxon>Spermatophyta</taxon>
        <taxon>Magnoliopsida</taxon>
        <taxon>eudicotyledons</taxon>
        <taxon>Gunneridae</taxon>
        <taxon>Pentapetalae</taxon>
        <taxon>rosids</taxon>
        <taxon>fabids</taxon>
        <taxon>Fabales</taxon>
        <taxon>Fabaceae</taxon>
        <taxon>Papilionoideae</taxon>
        <taxon>50 kb inversion clade</taxon>
        <taxon>NPAAA clade</taxon>
        <taxon>indigoferoid/millettioid clade</taxon>
        <taxon>Phaseoleae</taxon>
        <taxon>Mucuna</taxon>
    </lineage>
</organism>
<dbReference type="AlphaFoldDB" id="A0A371GEG8"/>
<accession>A0A371GEG8</accession>
<evidence type="ECO:0000313" key="2">
    <source>
        <dbReference type="Proteomes" id="UP000257109"/>
    </source>
</evidence>
<dbReference type="EMBL" id="QJKJ01005799">
    <property type="protein sequence ID" value="RDX88968.1"/>
    <property type="molecule type" value="Genomic_DNA"/>
</dbReference>
<comment type="caution">
    <text evidence="1">The sequence shown here is derived from an EMBL/GenBank/DDBJ whole genome shotgun (WGS) entry which is preliminary data.</text>
</comment>
<name>A0A371GEG8_MUCPR</name>
<dbReference type="Proteomes" id="UP000257109">
    <property type="component" value="Unassembled WGS sequence"/>
</dbReference>
<evidence type="ECO:0000313" key="1">
    <source>
        <dbReference type="EMBL" id="RDX88968.1"/>
    </source>
</evidence>